<keyword evidence="6" id="KW-0540">Nuclease</keyword>
<keyword evidence="9" id="KW-0460">Magnesium</keyword>
<dbReference type="PANTHER" id="PTHR15749:SF4">
    <property type="entry name" value="FANCONI-ASSOCIATED NUCLEASE 1"/>
    <property type="match status" value="1"/>
</dbReference>
<dbReference type="Pfam" id="PF18081">
    <property type="entry name" value="FANC_SAP"/>
    <property type="match status" value="1"/>
</dbReference>
<dbReference type="SMART" id="SM00990">
    <property type="entry name" value="VRR_NUC"/>
    <property type="match status" value="1"/>
</dbReference>
<dbReference type="InterPro" id="IPR033315">
    <property type="entry name" value="Fan1-like"/>
</dbReference>
<evidence type="ECO:0000256" key="8">
    <source>
        <dbReference type="ARBA" id="ARBA00022801"/>
    </source>
</evidence>
<evidence type="ECO:0000256" key="3">
    <source>
        <dbReference type="ARBA" id="ARBA00001946"/>
    </source>
</evidence>
<dbReference type="Proteomes" id="UP000215788">
    <property type="component" value="Unassembled WGS sequence"/>
</dbReference>
<sequence>MISNPLEDPLYYLKNFQHVLHWIKSRYDDLLNLEEQCFIDTFLQLPGASQALWVRLVMRKGTHFRASKLNYAEIGDIASAAAPLLDQGWVNDQATINLTDVFEVLQKAELLRFFAAHIADSKGRKADWKARLSLELTDEQPLGNWCPGLEDRLFTLTNRALGDRLRLMFFGTLNQSWSDLVLADLGLFTYEAVPLSPASRALRCRADIDGYLHLHACREQFETAQDVDLVLQHVLDYTADNRWLARRRARLLFQLGQYHERAGDHLRALHIYPHSQHPQARVRTVRCMEHLQAFEQAYALAQAAEQAPLTDEESQQLQRMLPRLRRKLGLPAEPRARPGAPQRLDLCLERHAGRSVEFSVAAHLHTEDAPVHYVENTLINALFGLLCWPAIFAPLPGAFFHPYQSGPADLLEDDFHARRSELFDACFAQLHDGRYRHTIRDTYTRKYGVQSPFVAWGHLNEQLLEHALSCLPPEHLQRWFSRLLLDIKANRTGMPDLIQFWPAQKTYRMMEVKGPGDRLQDNQLRWLAFCEQHQMPVTVCYVQWQVCTA</sequence>
<keyword evidence="7" id="KW-0479">Metal-binding</keyword>
<evidence type="ECO:0000256" key="7">
    <source>
        <dbReference type="ARBA" id="ARBA00022723"/>
    </source>
</evidence>
<comment type="catalytic activity">
    <reaction evidence="1">
        <text>Hydrolytically removes 5'-nucleotides successively from the 3'-hydroxy termini of 3'-hydroxy-terminated oligonucleotides.</text>
        <dbReference type="EC" id="3.1.4.1"/>
    </reaction>
</comment>
<dbReference type="FunFam" id="3.40.1350.10:FF:000024">
    <property type="entry name" value="Fanconi-associated nuclease"/>
    <property type="match status" value="1"/>
</dbReference>
<evidence type="ECO:0000313" key="13">
    <source>
        <dbReference type="Proteomes" id="UP000215788"/>
    </source>
</evidence>
<dbReference type="PANTHER" id="PTHR15749">
    <property type="entry name" value="FANCONI-ASSOCIATED NUCLEASE 1"/>
    <property type="match status" value="1"/>
</dbReference>
<dbReference type="Gene3D" id="3.40.1350.10">
    <property type="match status" value="1"/>
</dbReference>
<dbReference type="InterPro" id="IPR040603">
    <property type="entry name" value="FAN1_SAP_bact"/>
</dbReference>
<dbReference type="GO" id="GO:0036297">
    <property type="term" value="P:interstrand cross-link repair"/>
    <property type="evidence" value="ECO:0007669"/>
    <property type="project" value="InterPro"/>
</dbReference>
<comment type="cofactor">
    <cofactor evidence="2">
        <name>Mn(2+)</name>
        <dbReference type="ChEBI" id="CHEBI:29035"/>
    </cofactor>
</comment>
<evidence type="ECO:0000313" key="12">
    <source>
        <dbReference type="EMBL" id="OZY58361.1"/>
    </source>
</evidence>
<feature type="domain" description="VRR-NUC" evidence="11">
    <location>
        <begin position="430"/>
        <end position="544"/>
    </location>
</feature>
<evidence type="ECO:0000256" key="1">
    <source>
        <dbReference type="ARBA" id="ARBA00000983"/>
    </source>
</evidence>
<dbReference type="EMBL" id="NQKI01000028">
    <property type="protein sequence ID" value="OZY58361.1"/>
    <property type="molecule type" value="Genomic_DNA"/>
</dbReference>
<dbReference type="GO" id="GO:0003676">
    <property type="term" value="F:nucleic acid binding"/>
    <property type="evidence" value="ECO:0007669"/>
    <property type="project" value="InterPro"/>
</dbReference>
<comment type="cofactor">
    <cofactor evidence="3">
        <name>Mg(2+)</name>
        <dbReference type="ChEBI" id="CHEBI:18420"/>
    </cofactor>
</comment>
<evidence type="ECO:0000256" key="4">
    <source>
        <dbReference type="ARBA" id="ARBA00005533"/>
    </source>
</evidence>
<comment type="caution">
    <text evidence="12">The sequence shown here is derived from an EMBL/GenBank/DDBJ whole genome shotgun (WGS) entry which is preliminary data.</text>
</comment>
<dbReference type="GO" id="GO:0046872">
    <property type="term" value="F:metal ion binding"/>
    <property type="evidence" value="ECO:0007669"/>
    <property type="project" value="UniProtKB-KW"/>
</dbReference>
<dbReference type="AlphaFoldDB" id="A0A266N786"/>
<dbReference type="RefSeq" id="WP_094994416.1">
    <property type="nucleotide sequence ID" value="NZ_NQKI01000028.1"/>
</dbReference>
<dbReference type="EC" id="3.1.4.1" evidence="5"/>
<name>A0A266N786_9PSED</name>
<dbReference type="GO" id="GO:0004528">
    <property type="term" value="F:phosphodiesterase I activity"/>
    <property type="evidence" value="ECO:0007669"/>
    <property type="project" value="UniProtKB-EC"/>
</dbReference>
<evidence type="ECO:0000256" key="10">
    <source>
        <dbReference type="ARBA" id="ARBA00023211"/>
    </source>
</evidence>
<evidence type="ECO:0000259" key="11">
    <source>
        <dbReference type="SMART" id="SM00990"/>
    </source>
</evidence>
<dbReference type="InterPro" id="IPR049125">
    <property type="entry name" value="FAN1-like_WH"/>
</dbReference>
<dbReference type="InterPro" id="IPR014883">
    <property type="entry name" value="VRR_NUC"/>
</dbReference>
<accession>A0A266N786</accession>
<proteinExistence type="inferred from homology"/>
<evidence type="ECO:0000256" key="6">
    <source>
        <dbReference type="ARBA" id="ARBA00022722"/>
    </source>
</evidence>
<protein>
    <recommendedName>
        <fullName evidence="5">phosphodiesterase I</fullName>
        <ecNumber evidence="5">3.1.4.1</ecNumber>
    </recommendedName>
</protein>
<dbReference type="OrthoDB" id="9803913at2"/>
<dbReference type="InterPro" id="IPR011856">
    <property type="entry name" value="tRNA_endonuc-like_dom_sf"/>
</dbReference>
<keyword evidence="10" id="KW-0464">Manganese</keyword>
<comment type="similarity">
    <text evidence="4">Belongs to the FAN1 family.</text>
</comment>
<reference evidence="12 13" key="1">
    <citation type="submission" date="2017-08" db="EMBL/GenBank/DDBJ databases">
        <title>Genomic and metabolic characterisation of spoilage-associated Pseudomonas species.</title>
        <authorList>
            <person name="Stanborough T."/>
            <person name="Fegan N."/>
            <person name="Powell S.M."/>
            <person name="Singh T."/>
            <person name="Tamplin M.L."/>
            <person name="Chandry P.S."/>
        </authorList>
    </citation>
    <scope>NUCLEOTIDE SEQUENCE [LARGE SCALE GENOMIC DNA]</scope>
    <source>
        <strain evidence="12 13">L1802</strain>
    </source>
</reference>
<organism evidence="12 13">
    <name type="scientific">Pseudomonas lundensis</name>
    <dbReference type="NCBI Taxonomy" id="86185"/>
    <lineage>
        <taxon>Bacteria</taxon>
        <taxon>Pseudomonadati</taxon>
        <taxon>Pseudomonadota</taxon>
        <taxon>Gammaproteobacteria</taxon>
        <taxon>Pseudomonadales</taxon>
        <taxon>Pseudomonadaceae</taxon>
        <taxon>Pseudomonas</taxon>
    </lineage>
</organism>
<evidence type="ECO:0000256" key="2">
    <source>
        <dbReference type="ARBA" id="ARBA00001936"/>
    </source>
</evidence>
<dbReference type="Pfam" id="PF21315">
    <property type="entry name" value="FAN1_HTH"/>
    <property type="match status" value="1"/>
</dbReference>
<gene>
    <name evidence="12" type="ORF">CJF39_16665</name>
</gene>
<evidence type="ECO:0000256" key="9">
    <source>
        <dbReference type="ARBA" id="ARBA00022842"/>
    </source>
</evidence>
<keyword evidence="8" id="KW-0378">Hydrolase</keyword>
<evidence type="ECO:0000256" key="5">
    <source>
        <dbReference type="ARBA" id="ARBA00012029"/>
    </source>
</evidence>
<dbReference type="Pfam" id="PF08774">
    <property type="entry name" value="VRR_NUC"/>
    <property type="match status" value="1"/>
</dbReference>